<protein>
    <submittedName>
        <fullName evidence="4">Putative damage-inducible protein DinB (Forms a four-helix bundle)</fullName>
    </submittedName>
</protein>
<gene>
    <name evidence="4" type="ORF">LX73_1473</name>
</gene>
<evidence type="ECO:0000256" key="3">
    <source>
        <dbReference type="PIRSR" id="PIRSR607837-1"/>
    </source>
</evidence>
<evidence type="ECO:0000256" key="1">
    <source>
        <dbReference type="ARBA" id="ARBA00008635"/>
    </source>
</evidence>
<dbReference type="Gene3D" id="1.20.120.450">
    <property type="entry name" value="dinb family like domain"/>
    <property type="match status" value="1"/>
</dbReference>
<keyword evidence="5" id="KW-1185">Reference proteome</keyword>
<dbReference type="Proteomes" id="UP000324595">
    <property type="component" value="Unassembled WGS sequence"/>
</dbReference>
<feature type="binding site" evidence="3">
    <location>
        <position position="126"/>
    </location>
    <ligand>
        <name>a divalent metal cation</name>
        <dbReference type="ChEBI" id="CHEBI:60240"/>
    </ligand>
</feature>
<dbReference type="PANTHER" id="PTHR37302">
    <property type="entry name" value="SLR1116 PROTEIN"/>
    <property type="match status" value="1"/>
</dbReference>
<dbReference type="AlphaFoldDB" id="A0A5D3YJM4"/>
<comment type="caution">
    <text evidence="4">The sequence shown here is derived from an EMBL/GenBank/DDBJ whole genome shotgun (WGS) entry which is preliminary data.</text>
</comment>
<dbReference type="EMBL" id="VNHY01000002">
    <property type="protein sequence ID" value="TYP93762.1"/>
    <property type="molecule type" value="Genomic_DNA"/>
</dbReference>
<dbReference type="OrthoDB" id="9811413at2"/>
<dbReference type="InterPro" id="IPR034660">
    <property type="entry name" value="DinB/YfiT-like"/>
</dbReference>
<feature type="binding site" evidence="3">
    <location>
        <position position="130"/>
    </location>
    <ligand>
        <name>a divalent metal cation</name>
        <dbReference type="ChEBI" id="CHEBI:60240"/>
    </ligand>
</feature>
<dbReference type="SUPFAM" id="SSF109854">
    <property type="entry name" value="DinB/YfiT-like putative metalloenzymes"/>
    <property type="match status" value="1"/>
</dbReference>
<organism evidence="4 5">
    <name type="scientific">Fodinibius salinus</name>
    <dbReference type="NCBI Taxonomy" id="860790"/>
    <lineage>
        <taxon>Bacteria</taxon>
        <taxon>Pseudomonadati</taxon>
        <taxon>Balneolota</taxon>
        <taxon>Balneolia</taxon>
        <taxon>Balneolales</taxon>
        <taxon>Balneolaceae</taxon>
        <taxon>Fodinibius</taxon>
    </lineage>
</organism>
<sequence>MNMNSKERLLRLFNYDMWGNEQILLCLQQHLEFNDSKQSIQYFAHIAGAQELWYRRIKQKPLDDLAVWPEYGLAAALQKLKTLSAQWKQLLNSESLELDGKISYSNSKGMPYETMMSDILHHVIIHGQHHRAQIAKLLRKADIKPPATDFIYFCRAE</sequence>
<evidence type="ECO:0000313" key="5">
    <source>
        <dbReference type="Proteomes" id="UP000324595"/>
    </source>
</evidence>
<accession>A0A5D3YJM4</accession>
<comment type="similarity">
    <text evidence="1">Belongs to the DinB family.</text>
</comment>
<reference evidence="4 5" key="1">
    <citation type="submission" date="2019-07" db="EMBL/GenBank/DDBJ databases">
        <title>Genomic Encyclopedia of Archaeal and Bacterial Type Strains, Phase II (KMG-II): from individual species to whole genera.</title>
        <authorList>
            <person name="Goeker M."/>
        </authorList>
    </citation>
    <scope>NUCLEOTIDE SEQUENCE [LARGE SCALE GENOMIC DNA]</scope>
    <source>
        <strain evidence="4 5">DSM 21935</strain>
    </source>
</reference>
<evidence type="ECO:0000256" key="2">
    <source>
        <dbReference type="ARBA" id="ARBA00022723"/>
    </source>
</evidence>
<dbReference type="GO" id="GO:0046872">
    <property type="term" value="F:metal ion binding"/>
    <property type="evidence" value="ECO:0007669"/>
    <property type="project" value="UniProtKB-KW"/>
</dbReference>
<dbReference type="Pfam" id="PF05163">
    <property type="entry name" value="DinB"/>
    <property type="match status" value="1"/>
</dbReference>
<dbReference type="InterPro" id="IPR007837">
    <property type="entry name" value="DinB"/>
</dbReference>
<proteinExistence type="inferred from homology"/>
<evidence type="ECO:0000313" key="4">
    <source>
        <dbReference type="EMBL" id="TYP93762.1"/>
    </source>
</evidence>
<keyword evidence="2 3" id="KW-0479">Metal-binding</keyword>
<feature type="binding site" evidence="3">
    <location>
        <position position="45"/>
    </location>
    <ligand>
        <name>a divalent metal cation</name>
        <dbReference type="ChEBI" id="CHEBI:60240"/>
    </ligand>
</feature>
<name>A0A5D3YJM4_9BACT</name>
<dbReference type="PANTHER" id="PTHR37302:SF3">
    <property type="entry name" value="DAMAGE-INDUCIBLE PROTEIN DINB"/>
    <property type="match status" value="1"/>
</dbReference>